<evidence type="ECO:0000256" key="3">
    <source>
        <dbReference type="ARBA" id="ARBA00023163"/>
    </source>
</evidence>
<dbReference type="InterPro" id="IPR009057">
    <property type="entry name" value="Homeodomain-like_sf"/>
</dbReference>
<evidence type="ECO:0000256" key="2">
    <source>
        <dbReference type="ARBA" id="ARBA00023125"/>
    </source>
</evidence>
<dbReference type="PRINTS" id="PR00455">
    <property type="entry name" value="HTHTETR"/>
</dbReference>
<feature type="domain" description="HTH tetR-type" evidence="6">
    <location>
        <begin position="14"/>
        <end position="74"/>
    </location>
</feature>
<dbReference type="Gene3D" id="1.10.10.60">
    <property type="entry name" value="Homeodomain-like"/>
    <property type="match status" value="1"/>
</dbReference>
<evidence type="ECO:0000259" key="6">
    <source>
        <dbReference type="PROSITE" id="PS50977"/>
    </source>
</evidence>
<dbReference type="Pfam" id="PF02909">
    <property type="entry name" value="TetR_C_1"/>
    <property type="match status" value="1"/>
</dbReference>
<name>A0ABU7QBF8_9ACTN</name>
<feature type="region of interest" description="Disordered" evidence="5">
    <location>
        <begin position="84"/>
        <end position="127"/>
    </location>
</feature>
<dbReference type="SUPFAM" id="SSF48498">
    <property type="entry name" value="Tetracyclin repressor-like, C-terminal domain"/>
    <property type="match status" value="1"/>
</dbReference>
<dbReference type="InterPro" id="IPR001647">
    <property type="entry name" value="HTH_TetR"/>
</dbReference>
<dbReference type="EMBL" id="JAZBJO010000053">
    <property type="protein sequence ID" value="MEE4598693.1"/>
    <property type="molecule type" value="Genomic_DNA"/>
</dbReference>
<dbReference type="InterPro" id="IPR036271">
    <property type="entry name" value="Tet_transcr_reg_TetR-rel_C_sf"/>
</dbReference>
<dbReference type="SUPFAM" id="SSF46689">
    <property type="entry name" value="Homeodomain-like"/>
    <property type="match status" value="1"/>
</dbReference>
<dbReference type="InterPro" id="IPR050109">
    <property type="entry name" value="HTH-type_TetR-like_transc_reg"/>
</dbReference>
<dbReference type="PROSITE" id="PS50977">
    <property type="entry name" value="HTH_TETR_2"/>
    <property type="match status" value="1"/>
</dbReference>
<dbReference type="PANTHER" id="PTHR30055">
    <property type="entry name" value="HTH-TYPE TRANSCRIPTIONAL REGULATOR RUTR"/>
    <property type="match status" value="1"/>
</dbReference>
<keyword evidence="8" id="KW-1185">Reference proteome</keyword>
<evidence type="ECO:0000256" key="1">
    <source>
        <dbReference type="ARBA" id="ARBA00023015"/>
    </source>
</evidence>
<keyword evidence="1" id="KW-0805">Transcription regulation</keyword>
<comment type="caution">
    <text evidence="7">The sequence shown here is derived from an EMBL/GenBank/DDBJ whole genome shotgun (WGS) entry which is preliminary data.</text>
</comment>
<dbReference type="InterPro" id="IPR004111">
    <property type="entry name" value="Repressor_TetR_C"/>
</dbReference>
<organism evidence="7 8">
    <name type="scientific">Streptomyces asiaticus subsp. ignotus</name>
    <dbReference type="NCBI Taxonomy" id="3098222"/>
    <lineage>
        <taxon>Bacteria</taxon>
        <taxon>Bacillati</taxon>
        <taxon>Actinomycetota</taxon>
        <taxon>Actinomycetes</taxon>
        <taxon>Kitasatosporales</taxon>
        <taxon>Streptomycetaceae</taxon>
        <taxon>Streptomyces</taxon>
        <taxon>Streptomyces violaceusniger group</taxon>
    </lineage>
</organism>
<protein>
    <submittedName>
        <fullName evidence="7">TetR/AcrR family transcriptional regulator</fullName>
    </submittedName>
</protein>
<dbReference type="RefSeq" id="WP_330816044.1">
    <property type="nucleotide sequence ID" value="NZ_JAZBJO010000053.1"/>
</dbReference>
<accession>A0ABU7QBF8</accession>
<keyword evidence="3" id="KW-0804">Transcription</keyword>
<keyword evidence="2 4" id="KW-0238">DNA-binding</keyword>
<dbReference type="Gene3D" id="1.10.357.10">
    <property type="entry name" value="Tetracycline Repressor, domain 2"/>
    <property type="match status" value="1"/>
</dbReference>
<evidence type="ECO:0000256" key="5">
    <source>
        <dbReference type="SAM" id="MobiDB-lite"/>
    </source>
</evidence>
<feature type="compositionally biased region" description="Low complexity" evidence="5">
    <location>
        <begin position="84"/>
        <end position="111"/>
    </location>
</feature>
<dbReference type="Pfam" id="PF00440">
    <property type="entry name" value="TetR_N"/>
    <property type="match status" value="1"/>
</dbReference>
<evidence type="ECO:0000313" key="8">
    <source>
        <dbReference type="Proteomes" id="UP001354709"/>
    </source>
</evidence>
<feature type="DNA-binding region" description="H-T-H motif" evidence="4">
    <location>
        <begin position="37"/>
        <end position="56"/>
    </location>
</feature>
<dbReference type="PANTHER" id="PTHR30055:SF151">
    <property type="entry name" value="TRANSCRIPTIONAL REGULATORY PROTEIN"/>
    <property type="match status" value="1"/>
</dbReference>
<proteinExistence type="predicted"/>
<evidence type="ECO:0000313" key="7">
    <source>
        <dbReference type="EMBL" id="MEE4598693.1"/>
    </source>
</evidence>
<sequence length="284" mass="29910">MATRTRRTQRRTEALSRERIVEAAVELLDTAGEGGLTFRALTERLATGPGAIYWHVANKEELLDAATDAVVAAALAAERAESAGSAGSAGSIGPAGAAAPAEPTGPAEPTVSAERTEPAEPPNSPQDKIRAIAFGLFDAMEDHPWLPTQLALQLSRSPWGSVTPQIFESIGRQVRALGVPEGHWFTATSALVHYILGAAGQNAANSATARTLVPDVDRAEFLDAASKAWNELDPDDYPFTRAVAAQMRDHDDREQFLAGIDLVLTGITALHLPGDQGCAPPPAP</sequence>
<gene>
    <name evidence="7" type="ORF">V2J94_43885</name>
</gene>
<reference evidence="7 8" key="1">
    <citation type="submission" date="2023-11" db="EMBL/GenBank/DDBJ databases">
        <title>30 novel species of actinomycetes from the DSMZ collection.</title>
        <authorList>
            <person name="Nouioui I."/>
        </authorList>
    </citation>
    <scope>NUCLEOTIDE SEQUENCE [LARGE SCALE GENOMIC DNA]</scope>
    <source>
        <strain evidence="7 8">DSM 41524</strain>
    </source>
</reference>
<dbReference type="Proteomes" id="UP001354709">
    <property type="component" value="Unassembled WGS sequence"/>
</dbReference>
<evidence type="ECO:0000256" key="4">
    <source>
        <dbReference type="PROSITE-ProRule" id="PRU00335"/>
    </source>
</evidence>